<evidence type="ECO:0000313" key="4">
    <source>
        <dbReference type="EMBL" id="EQB05819.1"/>
    </source>
</evidence>
<dbReference type="NCBIfam" id="TIGR00180">
    <property type="entry name" value="parB_part"/>
    <property type="match status" value="1"/>
</dbReference>
<dbReference type="CDD" id="cd16398">
    <property type="entry name" value="KorB_N_like"/>
    <property type="match status" value="1"/>
</dbReference>
<dbReference type="Gene3D" id="6.10.250.140">
    <property type="match status" value="1"/>
</dbReference>
<dbReference type="PATRIC" id="fig|1114964.3.peg.341"/>
<proteinExistence type="inferred from homology"/>
<evidence type="ECO:0000259" key="3">
    <source>
        <dbReference type="SMART" id="SM00470"/>
    </source>
</evidence>
<dbReference type="Pfam" id="PF08535">
    <property type="entry name" value="KorB"/>
    <property type="match status" value="1"/>
</dbReference>
<dbReference type="PANTHER" id="PTHR33375:SF1">
    <property type="entry name" value="CHROMOSOME-PARTITIONING PROTEIN PARB-RELATED"/>
    <property type="match status" value="1"/>
</dbReference>
<reference evidence="4 5" key="1">
    <citation type="journal article" date="2013" name="Genome Announc.">
        <title>Draft Genome Sequence of a Hexachlorocyclohexane-Degrading Bacterium, Sphingobium baderi Strain LL03T.</title>
        <authorList>
            <person name="Kaur J."/>
            <person name="Verma H."/>
            <person name="Tripathi C."/>
            <person name="Khurana J.P."/>
            <person name="Lal R."/>
        </authorList>
    </citation>
    <scope>NUCLEOTIDE SEQUENCE [LARGE SCALE GENOMIC DNA]</scope>
    <source>
        <strain evidence="4 5">LL03</strain>
    </source>
</reference>
<evidence type="ECO:0000256" key="1">
    <source>
        <dbReference type="ARBA" id="ARBA00006295"/>
    </source>
</evidence>
<dbReference type="Gene3D" id="2.30.30.150">
    <property type="entry name" value="KorB, C-terminal domain"/>
    <property type="match status" value="1"/>
</dbReference>
<dbReference type="InterPro" id="IPR003115">
    <property type="entry name" value="ParB_N"/>
</dbReference>
<feature type="region of interest" description="Disordered" evidence="2">
    <location>
        <begin position="249"/>
        <end position="284"/>
    </location>
</feature>
<evidence type="ECO:0000256" key="2">
    <source>
        <dbReference type="SAM" id="MobiDB-lite"/>
    </source>
</evidence>
<feature type="region of interest" description="Disordered" evidence="2">
    <location>
        <begin position="1"/>
        <end position="50"/>
    </location>
</feature>
<dbReference type="InterPro" id="IPR008988">
    <property type="entry name" value="Transcriptional_repressor_C"/>
</dbReference>
<comment type="caution">
    <text evidence="4">The sequence shown here is derived from an EMBL/GenBank/DDBJ whole genome shotgun (WGS) entry which is preliminary data.</text>
</comment>
<evidence type="ECO:0000313" key="5">
    <source>
        <dbReference type="Proteomes" id="UP000015524"/>
    </source>
</evidence>
<dbReference type="AlphaFoldDB" id="T0I897"/>
<dbReference type="SMART" id="SM00470">
    <property type="entry name" value="ParB"/>
    <property type="match status" value="1"/>
</dbReference>
<protein>
    <submittedName>
        <fullName evidence="4">Plasmid stablization protein ParB</fullName>
    </submittedName>
</protein>
<feature type="compositionally biased region" description="Basic and acidic residues" evidence="2">
    <location>
        <begin position="1"/>
        <end position="10"/>
    </location>
</feature>
<dbReference type="Proteomes" id="UP000015524">
    <property type="component" value="Unassembled WGS sequence"/>
</dbReference>
<dbReference type="SUPFAM" id="SSF50037">
    <property type="entry name" value="C-terminal domain of transcriptional repressors"/>
    <property type="match status" value="1"/>
</dbReference>
<dbReference type="GO" id="GO:0007059">
    <property type="term" value="P:chromosome segregation"/>
    <property type="evidence" value="ECO:0007669"/>
    <property type="project" value="TreeGrafter"/>
</dbReference>
<dbReference type="eggNOG" id="COG1475">
    <property type="taxonomic scope" value="Bacteria"/>
</dbReference>
<dbReference type="Pfam" id="PF02195">
    <property type="entry name" value="ParB_N"/>
    <property type="match status" value="1"/>
</dbReference>
<dbReference type="InterPro" id="IPR013741">
    <property type="entry name" value="KorB_domain"/>
</dbReference>
<dbReference type="SUPFAM" id="SSF109709">
    <property type="entry name" value="KorB DNA-binding domain-like"/>
    <property type="match status" value="1"/>
</dbReference>
<dbReference type="GO" id="GO:0003677">
    <property type="term" value="F:DNA binding"/>
    <property type="evidence" value="ECO:0007669"/>
    <property type="project" value="InterPro"/>
</dbReference>
<dbReference type="Pfam" id="PF06613">
    <property type="entry name" value="KorB_C"/>
    <property type="match status" value="1"/>
</dbReference>
<gene>
    <name evidence="4" type="ORF">L485_01865</name>
</gene>
<dbReference type="PANTHER" id="PTHR33375">
    <property type="entry name" value="CHROMOSOME-PARTITIONING PROTEIN PARB-RELATED"/>
    <property type="match status" value="1"/>
</dbReference>
<dbReference type="Gene3D" id="3.90.1530.30">
    <property type="match status" value="1"/>
</dbReference>
<name>T0I897_9SPHN</name>
<dbReference type="InterPro" id="IPR004437">
    <property type="entry name" value="ParB/RepB/Spo0J"/>
</dbReference>
<dbReference type="SUPFAM" id="SSF110849">
    <property type="entry name" value="ParB/Sulfiredoxin"/>
    <property type="match status" value="1"/>
</dbReference>
<dbReference type="GO" id="GO:0005694">
    <property type="term" value="C:chromosome"/>
    <property type="evidence" value="ECO:0007669"/>
    <property type="project" value="TreeGrafter"/>
</dbReference>
<feature type="domain" description="ParB-like N-terminal" evidence="3">
    <location>
        <begin position="56"/>
        <end position="145"/>
    </location>
</feature>
<dbReference type="OrthoDB" id="4204233at2"/>
<comment type="similarity">
    <text evidence="1">Belongs to the ParB family.</text>
</comment>
<dbReference type="InterPro" id="IPR037048">
    <property type="entry name" value="KorB_C_sf"/>
</dbReference>
<dbReference type="InterPro" id="IPR050336">
    <property type="entry name" value="Chromosome_partition/occlusion"/>
</dbReference>
<dbReference type="InterPro" id="IPR010575">
    <property type="entry name" value="KorB_C"/>
</dbReference>
<dbReference type="InterPro" id="IPR042075">
    <property type="entry name" value="KorB_DNA-db"/>
</dbReference>
<dbReference type="InterPro" id="IPR036086">
    <property type="entry name" value="ParB/Sulfiredoxin_sf"/>
</dbReference>
<dbReference type="Gene3D" id="1.10.10.730">
    <property type="entry name" value="KorB DNA-binding domain"/>
    <property type="match status" value="1"/>
</dbReference>
<dbReference type="RefSeq" id="WP_021243373.1">
    <property type="nucleotide sequence ID" value="NZ_ATIB01000021.1"/>
</dbReference>
<organism evidence="4 5">
    <name type="scientific">Sphingobium baderi LL03</name>
    <dbReference type="NCBI Taxonomy" id="1114964"/>
    <lineage>
        <taxon>Bacteria</taxon>
        <taxon>Pseudomonadati</taxon>
        <taxon>Pseudomonadota</taxon>
        <taxon>Alphaproteobacteria</taxon>
        <taxon>Sphingomonadales</taxon>
        <taxon>Sphingomonadaceae</taxon>
        <taxon>Sphingobium</taxon>
    </lineage>
</organism>
<keyword evidence="5" id="KW-1185">Reference proteome</keyword>
<accession>T0I897</accession>
<sequence length="338" mass="36988">MADHTEEKKPAVKTAKARRKPEDAAQGSIGAMGDLSGLLADPTPASVAQTGDGKASEIAMELIEEDPHQPRIYFDQASLEELAATIAIRGVKTPISIRPNPEREGYFIINHGARRYRASGIAGKTTIPAFVDGDYTESDQVIENLQRDALTAREIAEYIGRELAKKVKKGDIAKAIGKSPAYVTQHATLLDLPDPIAEIFQSERCRDVTLINELVGLYKKHPEGVTDWLADDEQEITRGTVRLLKEFLNSGSGEGEGEDDGDTPPAEPAAPKEKEEKEPDPDKLKKAIVTVEHDGRPGRLILNRRPSREGASWMKYDDDGSEFEAELADVRLISVIEG</sequence>
<feature type="compositionally biased region" description="Basic and acidic residues" evidence="2">
    <location>
        <begin position="270"/>
        <end position="284"/>
    </location>
</feature>
<dbReference type="GO" id="GO:0045892">
    <property type="term" value="P:negative regulation of DNA-templated transcription"/>
    <property type="evidence" value="ECO:0007669"/>
    <property type="project" value="InterPro"/>
</dbReference>
<dbReference type="EMBL" id="ATIB01000021">
    <property type="protein sequence ID" value="EQB05819.1"/>
    <property type="molecule type" value="Genomic_DNA"/>
</dbReference>